<dbReference type="EMBL" id="SSOB01000003">
    <property type="protein sequence ID" value="THF83685.1"/>
    <property type="molecule type" value="Genomic_DNA"/>
</dbReference>
<dbReference type="CDD" id="cd00063">
    <property type="entry name" value="FN3"/>
    <property type="match status" value="1"/>
</dbReference>
<dbReference type="InterPro" id="IPR013783">
    <property type="entry name" value="Ig-like_fold"/>
</dbReference>
<dbReference type="Proteomes" id="UP000310636">
    <property type="component" value="Unassembled WGS sequence"/>
</dbReference>
<dbReference type="InterPro" id="IPR036116">
    <property type="entry name" value="FN3_sf"/>
</dbReference>
<feature type="domain" description="SLH" evidence="3">
    <location>
        <begin position="1282"/>
        <end position="1345"/>
    </location>
</feature>
<name>A0A4S4C8J0_9BACL</name>
<protein>
    <recommendedName>
        <fullName evidence="6">Staphylococcus aureus surface protein A</fullName>
    </recommendedName>
</protein>
<dbReference type="OrthoDB" id="283370at2"/>
<evidence type="ECO:0000256" key="1">
    <source>
        <dbReference type="SAM" id="SignalP"/>
    </source>
</evidence>
<dbReference type="Pfam" id="PF00395">
    <property type="entry name" value="SLH"/>
    <property type="match status" value="3"/>
</dbReference>
<dbReference type="InterPro" id="IPR001119">
    <property type="entry name" value="SLH_dom"/>
</dbReference>
<proteinExistence type="predicted"/>
<dbReference type="PANTHER" id="PTHR43308">
    <property type="entry name" value="OUTER MEMBRANE PROTEIN ALPHA-RELATED"/>
    <property type="match status" value="1"/>
</dbReference>
<accession>A0A4S4C8J0</accession>
<evidence type="ECO:0000259" key="2">
    <source>
        <dbReference type="PROSITE" id="PS50853"/>
    </source>
</evidence>
<feature type="domain" description="Fibronectin type-III" evidence="2">
    <location>
        <begin position="842"/>
        <end position="941"/>
    </location>
</feature>
<reference evidence="4 5" key="1">
    <citation type="submission" date="2019-04" db="EMBL/GenBank/DDBJ databases">
        <title>Cohnella sp. nov. isolated from preserved vegetables.</title>
        <authorList>
            <person name="Lin S.-Y."/>
            <person name="Hung M.-H."/>
            <person name="Young C.-C."/>
        </authorList>
    </citation>
    <scope>NUCLEOTIDE SEQUENCE [LARGE SCALE GENOMIC DNA]</scope>
    <source>
        <strain evidence="4 5">CC-MHH1044</strain>
    </source>
</reference>
<dbReference type="SMART" id="SM00060">
    <property type="entry name" value="FN3"/>
    <property type="match status" value="2"/>
</dbReference>
<gene>
    <name evidence="4" type="ORF">E6C55_03050</name>
</gene>
<feature type="domain" description="SLH" evidence="3">
    <location>
        <begin position="1221"/>
        <end position="1281"/>
    </location>
</feature>
<keyword evidence="1" id="KW-0732">Signal</keyword>
<feature type="domain" description="Fibronectin type-III" evidence="2">
    <location>
        <begin position="740"/>
        <end position="841"/>
    </location>
</feature>
<dbReference type="InterPro" id="IPR013320">
    <property type="entry name" value="ConA-like_dom_sf"/>
</dbReference>
<dbReference type="InterPro" id="IPR051465">
    <property type="entry name" value="Cell_Envelope_Struct_Comp"/>
</dbReference>
<dbReference type="Gene3D" id="2.60.40.10">
    <property type="entry name" value="Immunoglobulins"/>
    <property type="match status" value="1"/>
</dbReference>
<dbReference type="PANTHER" id="PTHR43308:SF5">
    <property type="entry name" value="S-LAYER PROTEIN _ PEPTIDOGLYCAN ENDO-BETA-N-ACETYLGLUCOSAMINIDASE"/>
    <property type="match status" value="1"/>
</dbReference>
<dbReference type="Gene3D" id="2.60.120.200">
    <property type="match status" value="1"/>
</dbReference>
<organism evidence="4 5">
    <name type="scientific">Cohnella fermenti</name>
    <dbReference type="NCBI Taxonomy" id="2565925"/>
    <lineage>
        <taxon>Bacteria</taxon>
        <taxon>Bacillati</taxon>
        <taxon>Bacillota</taxon>
        <taxon>Bacilli</taxon>
        <taxon>Bacillales</taxon>
        <taxon>Paenibacillaceae</taxon>
        <taxon>Cohnella</taxon>
    </lineage>
</organism>
<evidence type="ECO:0000313" key="5">
    <source>
        <dbReference type="Proteomes" id="UP000310636"/>
    </source>
</evidence>
<keyword evidence="5" id="KW-1185">Reference proteome</keyword>
<dbReference type="Pfam" id="PF13385">
    <property type="entry name" value="Laminin_G_3"/>
    <property type="match status" value="1"/>
</dbReference>
<dbReference type="SUPFAM" id="SSF49899">
    <property type="entry name" value="Concanavalin A-like lectins/glucanases"/>
    <property type="match status" value="1"/>
</dbReference>
<evidence type="ECO:0008006" key="6">
    <source>
        <dbReference type="Google" id="ProtNLM"/>
    </source>
</evidence>
<dbReference type="PROSITE" id="PS50853">
    <property type="entry name" value="FN3"/>
    <property type="match status" value="2"/>
</dbReference>
<dbReference type="RefSeq" id="WP_136368314.1">
    <property type="nucleotide sequence ID" value="NZ_SSOB01000003.1"/>
</dbReference>
<feature type="signal peptide" evidence="1">
    <location>
        <begin position="1"/>
        <end position="37"/>
    </location>
</feature>
<feature type="chain" id="PRO_5020331265" description="Staphylococcus aureus surface protein A" evidence="1">
    <location>
        <begin position="38"/>
        <end position="1381"/>
    </location>
</feature>
<dbReference type="InterPro" id="IPR003961">
    <property type="entry name" value="FN3_dom"/>
</dbReference>
<evidence type="ECO:0000259" key="3">
    <source>
        <dbReference type="PROSITE" id="PS51272"/>
    </source>
</evidence>
<evidence type="ECO:0000313" key="4">
    <source>
        <dbReference type="EMBL" id="THF83685.1"/>
    </source>
</evidence>
<dbReference type="SUPFAM" id="SSF49265">
    <property type="entry name" value="Fibronectin type III"/>
    <property type="match status" value="1"/>
</dbReference>
<comment type="caution">
    <text evidence="4">The sequence shown here is derived from an EMBL/GenBank/DDBJ whole genome shotgun (WGS) entry which is preliminary data.</text>
</comment>
<dbReference type="PROSITE" id="PS51272">
    <property type="entry name" value="SLH"/>
    <property type="match status" value="2"/>
</dbReference>
<sequence length="1381" mass="147287">MTHRATSSKAAPFASAVRLLVCLALAFGLTTTGYAHAEPIPAPTIDSSYEPVFDAIAEDSLGDEGLLIGDLLNGSATSYNEGSLGIALVGMTGQGTWEGYYNNTWWNMDSLSPETAIMLKSDMKLRFVPAADWNGTATITYRAWDVRNDGPPNDLSRLRYDVTENGGSTPYSADTQTASIEVTSVNDAPRVIFPQTPKLLNFNGSTDYVTVNNLSLKGEMTFEAWVYSVNPYATWSRLFDFGNGSPGQNIMVGFKAGSGQMFLHNYTMDNQSREILVGETFPTNDWVHVEVTIDENGVGTIYWDGVLKASGDVGPIVDIYRKISYIGRSHWGQDAYFNGKIRDIRFWNYARTPEEIAADKISILTGKEEGLVGYMPMLESEGTYLNDLTGRDISGNIVEADWVEDADAPLAVTIQENTNTGDLLHGIYTTDPDAEDDPQGKIAVRISVPRGSIHLPEDGIEVVAGANDSDDLTIEGPKSAVDAALNELLYTPPANFFGTVKMHFDLDDNGYTGEGGAQTGERDLFVVVLPNTPAVTPIDDQFLLTDESTSLLPFTLSGGILPADELVVTVQSSNLTLLPLSGIELGGTGANRTVQITPAEGQEGEGFVTLTVSDGRTSSSTTFYVLVESDPDNWLDGWLEDDEEDATFVPGDSLTLYAASYYYAVRVTAAIGDQTYELELLNSRTYSADGYKYWGLPIEMPFVESGEHLVAFTAYDGRGNVLPAEDEDWLYDNYYILYTPPAGITTAAEDIGTTTATVRSSVVSDGGGEAVAERGIVYGLSGDDLNLETGTVATDGDGGLGEYSLPLSGLTPGAVYYVRAYAVNEYGVGYSAVVSFRTLPVPAGGVTAAVETVGSSTATVLSAIASDGGAPVTERGVVYGLTEELTLETGTVVPNQGSGTGTFSTPLSGLTPSTVYYVRTYAVTEAGIVYSEAVRFETSAAPAATTSPSATPSVIVSLGGGTSSSLSTVTRLIGSSLPVTGRVYSASGQILSEAIEMSADGTLKLGSLAPGEYRLALLVTAPNGEKLAGQTAKLTVDGNGNATLEAELIDPYGTITDRVTGTSVPGAKVVLYWADTELNRSKGRVPGTEVSLPALPDFAPNQNANPQFSTEDGKYGWMVPADGDYYLIGTQDNYVTFDSREDLRDETYGIDSYIKDGIIHVGTTIVPFSFTMMPELLSSGEHTPYMKGYPDGQFKPERGLSRSELAAILSRIATADPSAAAAAAFSDLPAGHWAAKAIALVARQGWMNGVGDGKFAPEREVTRAELVQTLANLAKWSDASSGAASSYSDVAGHWAAKAIAAAEANKLVSGYPDGTFQPNKVITRAEAVAIINKFLNRRPWTIPTAPAWEDVSPTHWAYSEIMEASVSHSYKLYKTGSESWE</sequence>